<dbReference type="EMBL" id="CP073767">
    <property type="protein sequence ID" value="UWZ51201.1"/>
    <property type="molecule type" value="Genomic_DNA"/>
</dbReference>
<keyword evidence="2" id="KW-1185">Reference proteome</keyword>
<gene>
    <name evidence="1" type="ORF">Daura_31125</name>
</gene>
<evidence type="ECO:0000313" key="1">
    <source>
        <dbReference type="EMBL" id="UWZ51201.1"/>
    </source>
</evidence>
<sequence length="63" mass="7121">MLPKMIARWAVAAIAVPLAIAGARKVSERMEARRGSTRATRLLRRGVSAAERMTGRKRRRFAW</sequence>
<name>A0A9Q9IA49_9ACTN</name>
<dbReference type="AlphaFoldDB" id="A0A9Q9IA49"/>
<dbReference type="OrthoDB" id="3298382at2"/>
<dbReference type="RefSeq" id="WP_033366735.1">
    <property type="nucleotide sequence ID" value="NZ_CP073767.1"/>
</dbReference>
<proteinExistence type="predicted"/>
<evidence type="ECO:0000313" key="2">
    <source>
        <dbReference type="Proteomes" id="UP001058003"/>
    </source>
</evidence>
<reference evidence="1" key="1">
    <citation type="submission" date="2021-04" db="EMBL/GenBank/DDBJ databases">
        <title>Dactylosporangium aurantiacum NRRL B-8018 full assembly.</title>
        <authorList>
            <person name="Hartkoorn R.C."/>
            <person name="Beaudoing E."/>
            <person name="Hot D."/>
        </authorList>
    </citation>
    <scope>NUCLEOTIDE SEQUENCE</scope>
    <source>
        <strain evidence="1">NRRL B-8018</strain>
    </source>
</reference>
<accession>A0A9Q9IA49</accession>
<dbReference type="KEGG" id="daur:Daura_31125"/>
<protein>
    <submittedName>
        <fullName evidence="1">Uncharacterized protein</fullName>
    </submittedName>
</protein>
<dbReference type="Proteomes" id="UP001058003">
    <property type="component" value="Chromosome"/>
</dbReference>
<organism evidence="1 2">
    <name type="scientific">Dactylosporangium aurantiacum</name>
    <dbReference type="NCBI Taxonomy" id="35754"/>
    <lineage>
        <taxon>Bacteria</taxon>
        <taxon>Bacillati</taxon>
        <taxon>Actinomycetota</taxon>
        <taxon>Actinomycetes</taxon>
        <taxon>Micromonosporales</taxon>
        <taxon>Micromonosporaceae</taxon>
        <taxon>Dactylosporangium</taxon>
    </lineage>
</organism>